<name>A0AB39D8J8_9BURK</name>
<organism evidence="1">
    <name type="scientific">Castellaniella ginsengisoli</name>
    <dbReference type="NCBI Taxonomy" id="546114"/>
    <lineage>
        <taxon>Bacteria</taxon>
        <taxon>Pseudomonadati</taxon>
        <taxon>Pseudomonadota</taxon>
        <taxon>Betaproteobacteria</taxon>
        <taxon>Burkholderiales</taxon>
        <taxon>Alcaligenaceae</taxon>
        <taxon>Castellaniella</taxon>
    </lineage>
</organism>
<dbReference type="AlphaFoldDB" id="A0AB39D8J8"/>
<dbReference type="RefSeq" id="WP_368647267.1">
    <property type="nucleotide sequence ID" value="NZ_CP158255.1"/>
</dbReference>
<dbReference type="EMBL" id="CP158255">
    <property type="protein sequence ID" value="XDJ50839.1"/>
    <property type="molecule type" value="Genomic_DNA"/>
</dbReference>
<protein>
    <submittedName>
        <fullName evidence="1">AlpA family phage regulatory protein</fullName>
    </submittedName>
</protein>
<dbReference type="Pfam" id="PF05930">
    <property type="entry name" value="Phage_AlpA"/>
    <property type="match status" value="1"/>
</dbReference>
<accession>A0AB39D8J8</accession>
<dbReference type="InterPro" id="IPR052931">
    <property type="entry name" value="Prophage_regulatory_activator"/>
</dbReference>
<gene>
    <name evidence="1" type="ORF">ABRZ09_02965</name>
</gene>
<evidence type="ECO:0000313" key="1">
    <source>
        <dbReference type="EMBL" id="XDJ50839.1"/>
    </source>
</evidence>
<dbReference type="SUPFAM" id="SSF46955">
    <property type="entry name" value="Putative DNA-binding domain"/>
    <property type="match status" value="1"/>
</dbReference>
<dbReference type="InterPro" id="IPR010260">
    <property type="entry name" value="AlpA"/>
</dbReference>
<dbReference type="InterPro" id="IPR009061">
    <property type="entry name" value="DNA-bd_dom_put_sf"/>
</dbReference>
<proteinExistence type="predicted"/>
<dbReference type="PANTHER" id="PTHR36154">
    <property type="entry name" value="DNA-BINDING TRANSCRIPTIONAL ACTIVATOR ALPA"/>
    <property type="match status" value="1"/>
</dbReference>
<dbReference type="Gene3D" id="1.10.238.160">
    <property type="match status" value="1"/>
</dbReference>
<dbReference type="PANTHER" id="PTHR36154:SF1">
    <property type="entry name" value="DNA-BINDING TRANSCRIPTIONAL ACTIVATOR ALPA"/>
    <property type="match status" value="1"/>
</dbReference>
<sequence>MNHQAHYPGLEKIVIRDASPAFYRIADVMKITALSRATLYRRIADGRFPQPVRLGGRACGWKPSDLQEWVEVPQGYTTKI</sequence>
<reference evidence="1" key="1">
    <citation type="submission" date="2024-05" db="EMBL/GenBank/DDBJ databases">
        <authorList>
            <person name="Luo Y.-C."/>
            <person name="Nicholds J."/>
            <person name="Mortimer T."/>
            <person name="Maboni G."/>
        </authorList>
    </citation>
    <scope>NUCLEOTIDE SEQUENCE</scope>
    <source>
        <strain evidence="1">151108</strain>
    </source>
</reference>